<dbReference type="RefSeq" id="WP_130882133.1">
    <property type="nucleotide sequence ID" value="NZ_JAJFDS010000003.1"/>
</dbReference>
<organism evidence="2 3">
    <name type="scientific">Parabacteroides distasonis</name>
    <dbReference type="NCBI Taxonomy" id="823"/>
    <lineage>
        <taxon>Bacteria</taxon>
        <taxon>Pseudomonadati</taxon>
        <taxon>Bacteroidota</taxon>
        <taxon>Bacteroidia</taxon>
        <taxon>Bacteroidales</taxon>
        <taxon>Tannerellaceae</taxon>
        <taxon>Parabacteroides</taxon>
    </lineage>
</organism>
<evidence type="ECO:0000256" key="1">
    <source>
        <dbReference type="SAM" id="Coils"/>
    </source>
</evidence>
<evidence type="ECO:0000313" key="3">
    <source>
        <dbReference type="Proteomes" id="UP000315827"/>
    </source>
</evidence>
<comment type="caution">
    <text evidence="2">The sequence shown here is derived from an EMBL/GenBank/DDBJ whole genome shotgun (WGS) entry which is preliminary data.</text>
</comment>
<dbReference type="EMBL" id="VOHW01000001">
    <property type="protein sequence ID" value="TWV64287.1"/>
    <property type="molecule type" value="Genomic_DNA"/>
</dbReference>
<accession>A0A174VW97</accession>
<evidence type="ECO:0000313" key="2">
    <source>
        <dbReference type="EMBL" id="TWV64287.1"/>
    </source>
</evidence>
<dbReference type="Proteomes" id="UP000315827">
    <property type="component" value="Unassembled WGS sequence"/>
</dbReference>
<keyword evidence="2" id="KW-0808">Transferase</keyword>
<feature type="coiled-coil region" evidence="1">
    <location>
        <begin position="115"/>
        <end position="149"/>
    </location>
</feature>
<keyword evidence="1" id="KW-0175">Coiled coil</keyword>
<name>A0A174VW97_PARDI</name>
<reference evidence="2 3" key="1">
    <citation type="submission" date="2019-07" db="EMBL/GenBank/DDBJ databases">
        <title>Genome sequencing of Parabacteroides distasonis iSURF_7.</title>
        <authorList>
            <person name="Degefu H.N."/>
            <person name="Ruoff K.L."/>
            <person name="Price C.E."/>
            <person name="Valls R.A."/>
            <person name="O'Toole G.A."/>
        </authorList>
    </citation>
    <scope>NUCLEOTIDE SEQUENCE [LARGE SCALE GENOMIC DNA]</scope>
    <source>
        <strain evidence="2 3">CFPLTA003_1B</strain>
    </source>
</reference>
<keyword evidence="2" id="KW-0418">Kinase</keyword>
<proteinExistence type="predicted"/>
<dbReference type="GO" id="GO:0016301">
    <property type="term" value="F:kinase activity"/>
    <property type="evidence" value="ECO:0007669"/>
    <property type="project" value="UniProtKB-KW"/>
</dbReference>
<protein>
    <submittedName>
        <fullName evidence="2">Cytidylate kinase-like family protein</fullName>
    </submittedName>
</protein>
<dbReference type="AlphaFoldDB" id="A0A174VW97"/>
<sequence>MKSNETKQKTMLIQTPSMEKCAIALNQNAENSVRFIRFGQELIRRAEHEGMDEGMADEIRSYNSQCASQIKAMHEMRRPFTEILADLQKRFVSLENAIDPRKPGTPAHTCGQYLDSFLRDQMDEAFKQRERLEKNLRQTQRRIEGRQDLSEEEKRTALERADKRRLLGERDLSLRAIDSELIPEPLSPEGYMVLLAFWWENRGKGMPDDELRKTFHPILMYAKAQARKGILVDSPHVSYLAEPKRKKTA</sequence>
<gene>
    <name evidence="2" type="ORF">FSA05_01320</name>
</gene>